<organism evidence="6 7">
    <name type="scientific">Cyberlindnera jadinii (strain ATCC 18201 / CBS 1600 / BCRC 20928 / JCM 3617 / NBRC 0987 / NRRL Y-1542)</name>
    <name type="common">Torula yeast</name>
    <name type="synonym">Candida utilis</name>
    <dbReference type="NCBI Taxonomy" id="983966"/>
    <lineage>
        <taxon>Eukaryota</taxon>
        <taxon>Fungi</taxon>
        <taxon>Dikarya</taxon>
        <taxon>Ascomycota</taxon>
        <taxon>Saccharomycotina</taxon>
        <taxon>Saccharomycetes</taxon>
        <taxon>Phaffomycetales</taxon>
        <taxon>Phaffomycetaceae</taxon>
        <taxon>Cyberlindnera</taxon>
    </lineage>
</organism>
<proteinExistence type="inferred from homology"/>
<evidence type="ECO:0000256" key="1">
    <source>
        <dbReference type="ARBA" id="ARBA00004123"/>
    </source>
</evidence>
<evidence type="ECO:0000256" key="4">
    <source>
        <dbReference type="SAM" id="MobiDB-lite"/>
    </source>
</evidence>
<dbReference type="InterPro" id="IPR015943">
    <property type="entry name" value="WD40/YVTN_repeat-like_dom_sf"/>
</dbReference>
<feature type="region of interest" description="Disordered" evidence="4">
    <location>
        <begin position="258"/>
        <end position="283"/>
    </location>
</feature>
<feature type="compositionally biased region" description="Acidic residues" evidence="4">
    <location>
        <begin position="638"/>
        <end position="647"/>
    </location>
</feature>
<evidence type="ECO:0000313" key="7">
    <source>
        <dbReference type="Proteomes" id="UP000038830"/>
    </source>
</evidence>
<feature type="compositionally biased region" description="Acidic residues" evidence="4">
    <location>
        <begin position="613"/>
        <end position="627"/>
    </location>
</feature>
<dbReference type="EMBL" id="CDQK01000001">
    <property type="protein sequence ID" value="CEP20249.1"/>
    <property type="molecule type" value="Genomic_DNA"/>
</dbReference>
<feature type="region of interest" description="Disordered" evidence="4">
    <location>
        <begin position="613"/>
        <end position="648"/>
    </location>
</feature>
<reference evidence="7" key="1">
    <citation type="journal article" date="2015" name="J. Biotechnol.">
        <title>The structure of the Cyberlindnera jadinii genome and its relation to Candida utilis analyzed by the occurrence of single nucleotide polymorphisms.</title>
        <authorList>
            <person name="Rupp O."/>
            <person name="Brinkrolf K."/>
            <person name="Buerth C."/>
            <person name="Kunigo M."/>
            <person name="Schneider J."/>
            <person name="Jaenicke S."/>
            <person name="Goesmann A."/>
            <person name="Puehler A."/>
            <person name="Jaeger K.-E."/>
            <person name="Ernst J.F."/>
        </authorList>
    </citation>
    <scope>NUCLEOTIDE SEQUENCE [LARGE SCALE GENOMIC DNA]</scope>
    <source>
        <strain evidence="7">ATCC 18201 / CBS 1600 / BCRC 20928 / JCM 3617 / NBRC 0987 / NRRL Y-1542</strain>
    </source>
</reference>
<evidence type="ECO:0000256" key="2">
    <source>
        <dbReference type="ARBA" id="ARBA00023242"/>
    </source>
</evidence>
<evidence type="ECO:0000313" key="6">
    <source>
        <dbReference type="EMBL" id="CEP20249.1"/>
    </source>
</evidence>
<dbReference type="Pfam" id="PF04003">
    <property type="entry name" value="Utp12"/>
    <property type="match status" value="1"/>
</dbReference>
<accession>A0A0H5CA94</accession>
<dbReference type="Proteomes" id="UP000038830">
    <property type="component" value="Unassembled WGS sequence"/>
</dbReference>
<comment type="similarity">
    <text evidence="3">Belongs to the UTP5 family.</text>
</comment>
<protein>
    <submittedName>
        <fullName evidence="6">UTP5 protein</fullName>
    </submittedName>
</protein>
<feature type="domain" description="Small-subunit processome Utp12" evidence="5">
    <location>
        <begin position="433"/>
        <end position="535"/>
    </location>
</feature>
<dbReference type="SUPFAM" id="SSF50978">
    <property type="entry name" value="WD40 repeat-like"/>
    <property type="match status" value="1"/>
</dbReference>
<feature type="compositionally biased region" description="Polar residues" evidence="4">
    <location>
        <begin position="270"/>
        <end position="283"/>
    </location>
</feature>
<sequence length="667" mass="74441">MSLVGLNAFNGNGQYYVSTITALDTHKIRVQSTNSTSSASLLAQAFTLDKSHKATCIEWGSLSAGKQDIENLVVAIGENKGSILLYSPLQNEVITTLVNPYSSSIRDFHISTITGTGWSVDAGQNVIEWNLLTGESSPHNKFKFHESINKVSTLIHQGKPHLLLASHTIHLVDIETHDVVKTFPGHISSIHSVLPIDNSTFITAAQGDRFINVYSTELAPIVLVTQSNVISISYADETLSAVTEDGIVEVFHNVLTRTHSTKKKRGGAPSKQSNRSVKLQRPNGPQLTIESSALEQNSNTLIITWLEDNLIPYFERIQLDTIDSFDIDNSNDNVYTLTKDKPKILAKDHSLFGRDVAAAKHYNEANATVTSGDNLRFLDNKEVEELEYREDDGPSLAEKLEMTQTLETAPKKKHTRITAGSLAVVLTQALRSNDHTLLETVLSNRDETVLKNTIERLDTSLAVVLLDRLAERIARQTNRQGQLNVWVKWIMVIHGGSLINIPNLSSSLSSLHSTLNRRANTLPRLLELQGKLDVLYAQEELQRYNKNVAGEQYNEEYDDSDVEYVEELDDQGLIDDGEHDYIEEEGELEDGYMSIDGPSDDESDDDVVHVEKDLEDDEMDDEGGYSDEEVHGNKLQAEEEAVDDEQEELKKRIAKLKAKQDKRKKNL</sequence>
<dbReference type="InterPro" id="IPR036322">
    <property type="entry name" value="WD40_repeat_dom_sf"/>
</dbReference>
<keyword evidence="2" id="KW-0539">Nucleus</keyword>
<dbReference type="GO" id="GO:0032040">
    <property type="term" value="C:small-subunit processome"/>
    <property type="evidence" value="ECO:0007669"/>
    <property type="project" value="UniProtKB-ARBA"/>
</dbReference>
<dbReference type="InterPro" id="IPR052414">
    <property type="entry name" value="U3_snoRNA-assoc_WDR"/>
</dbReference>
<evidence type="ECO:0000256" key="3">
    <source>
        <dbReference type="ARBA" id="ARBA00038335"/>
    </source>
</evidence>
<evidence type="ECO:0000259" key="5">
    <source>
        <dbReference type="Pfam" id="PF04003"/>
    </source>
</evidence>
<gene>
    <name evidence="6" type="primary">UTP5</name>
    <name evidence="6" type="ORF">BN1211_0044</name>
</gene>
<dbReference type="Gene3D" id="2.130.10.10">
    <property type="entry name" value="YVTN repeat-like/Quinoprotein amine dehydrogenase"/>
    <property type="match status" value="1"/>
</dbReference>
<dbReference type="PANTHER" id="PTHR44267:SF1">
    <property type="entry name" value="WD REPEAT-CONTAINING PROTEIN 43"/>
    <property type="match status" value="1"/>
</dbReference>
<dbReference type="GO" id="GO:0000462">
    <property type="term" value="P:maturation of SSU-rRNA from tricistronic rRNA transcript (SSU-rRNA, 5.8S rRNA, LSU-rRNA)"/>
    <property type="evidence" value="ECO:0007669"/>
    <property type="project" value="TreeGrafter"/>
</dbReference>
<dbReference type="InterPro" id="IPR007148">
    <property type="entry name" value="SSU_processome_Utp12"/>
</dbReference>
<dbReference type="PANTHER" id="PTHR44267">
    <property type="entry name" value="WD REPEAT-CONTAINING PROTEIN 43"/>
    <property type="match status" value="1"/>
</dbReference>
<name>A0A0H5CA94_CYBJN</name>
<comment type="subcellular location">
    <subcellularLocation>
        <location evidence="1">Nucleus</location>
    </subcellularLocation>
</comment>
<dbReference type="AlphaFoldDB" id="A0A0H5CA94"/>